<reference evidence="2 3" key="1">
    <citation type="submission" date="2022-11" db="EMBL/GenBank/DDBJ databases">
        <title>Minimal conservation of predation-associated metabolite biosynthetic gene clusters underscores biosynthetic potential of Myxococcota including descriptions for ten novel species: Archangium lansinium sp. nov., Myxococcus landrumus sp. nov., Nannocystis bai.</title>
        <authorList>
            <person name="Ahearne A."/>
            <person name="Stevens C."/>
            <person name="Dowd S."/>
        </authorList>
    </citation>
    <scope>NUCLEOTIDE SEQUENCE [LARGE SCALE GENOMIC DNA]</scope>
    <source>
        <strain evidence="2 3">RJM3</strain>
    </source>
</reference>
<gene>
    <name evidence="2" type="ORF">POL67_46125</name>
</gene>
<accession>A0ABT5F3X1</accession>
<evidence type="ECO:0000256" key="1">
    <source>
        <dbReference type="SAM" id="Phobius"/>
    </source>
</evidence>
<organism evidence="2 3">
    <name type="scientific">Polyangium mundeleinium</name>
    <dbReference type="NCBI Taxonomy" id="2995306"/>
    <lineage>
        <taxon>Bacteria</taxon>
        <taxon>Pseudomonadati</taxon>
        <taxon>Myxococcota</taxon>
        <taxon>Polyangia</taxon>
        <taxon>Polyangiales</taxon>
        <taxon>Polyangiaceae</taxon>
        <taxon>Polyangium</taxon>
    </lineage>
</organism>
<proteinExistence type="predicted"/>
<sequence>MPALVACPFCREMFEPSEARVCPECGLPLEDIRKLPPSREALEDEEAVPPEMETVPFLYVARGRGALAGIALLGLGAFFLPWMREQAPELQVFTGFGFAERLQWMWAPFVSWVVMLPLVLSRRSIHAMRGARLAVGFLAAIVIMTVIMRVAVVPESTRYLPRRFEWAYGLHVTFVLGLLALGVATRFGGRVDDLPSNESRKGDEMLH</sequence>
<evidence type="ECO:0000313" key="2">
    <source>
        <dbReference type="EMBL" id="MDC0748793.1"/>
    </source>
</evidence>
<feature type="transmembrane region" description="Helical" evidence="1">
    <location>
        <begin position="166"/>
        <end position="184"/>
    </location>
</feature>
<protein>
    <recommendedName>
        <fullName evidence="4">Zinc ribbon domain-containing protein</fullName>
    </recommendedName>
</protein>
<feature type="transmembrane region" description="Helical" evidence="1">
    <location>
        <begin position="103"/>
        <end position="121"/>
    </location>
</feature>
<feature type="transmembrane region" description="Helical" evidence="1">
    <location>
        <begin position="133"/>
        <end position="154"/>
    </location>
</feature>
<evidence type="ECO:0008006" key="4">
    <source>
        <dbReference type="Google" id="ProtNLM"/>
    </source>
</evidence>
<dbReference type="RefSeq" id="WP_271927922.1">
    <property type="nucleotide sequence ID" value="NZ_JAQNDO010000001.1"/>
</dbReference>
<feature type="transmembrane region" description="Helical" evidence="1">
    <location>
        <begin position="65"/>
        <end position="83"/>
    </location>
</feature>
<comment type="caution">
    <text evidence="2">The sequence shown here is derived from an EMBL/GenBank/DDBJ whole genome shotgun (WGS) entry which is preliminary data.</text>
</comment>
<name>A0ABT5F3X1_9BACT</name>
<keyword evidence="3" id="KW-1185">Reference proteome</keyword>
<evidence type="ECO:0000313" key="3">
    <source>
        <dbReference type="Proteomes" id="UP001221411"/>
    </source>
</evidence>
<keyword evidence="1" id="KW-0472">Membrane</keyword>
<keyword evidence="1" id="KW-0812">Transmembrane</keyword>
<dbReference type="EMBL" id="JAQNDO010000001">
    <property type="protein sequence ID" value="MDC0748793.1"/>
    <property type="molecule type" value="Genomic_DNA"/>
</dbReference>
<keyword evidence="1" id="KW-1133">Transmembrane helix</keyword>
<dbReference type="Proteomes" id="UP001221411">
    <property type="component" value="Unassembled WGS sequence"/>
</dbReference>